<comment type="subcellular location">
    <subcellularLocation>
        <location evidence="1">Secreted</location>
    </subcellularLocation>
</comment>
<dbReference type="Gene3D" id="3.30.350.10">
    <property type="entry name" value="Subtilisin inhibitor-like"/>
    <property type="match status" value="1"/>
</dbReference>
<accession>A0AAE3YTU4</accession>
<sequence>MIRHLAAAALATAATVALLPGAAPAAPHQPGGRPGSSAATRPYARLTLTVITDDTARRAAPPLTLTCGPAGGNHPSAAAACTALQKVGGNVFNLPPRDGVLCTADYRPVTAAATGYWGTRAVNDRRTFGNACQLGIAAGTVFTSRVR</sequence>
<dbReference type="GO" id="GO:0005576">
    <property type="term" value="C:extracellular region"/>
    <property type="evidence" value="ECO:0007669"/>
    <property type="project" value="UniProtKB-SubCell"/>
</dbReference>
<keyword evidence="10" id="KW-1185">Reference proteome</keyword>
<reference evidence="9" key="1">
    <citation type="submission" date="2023-07" db="EMBL/GenBank/DDBJ databases">
        <title>Sequencing the genomes of 1000 actinobacteria strains.</title>
        <authorList>
            <person name="Klenk H.-P."/>
        </authorList>
    </citation>
    <scope>NUCLEOTIDE SEQUENCE</scope>
    <source>
        <strain evidence="9">DSM 44707</strain>
    </source>
</reference>
<proteinExistence type="inferred from homology"/>
<evidence type="ECO:0000256" key="3">
    <source>
        <dbReference type="ARBA" id="ARBA00022525"/>
    </source>
</evidence>
<comment type="similarity">
    <text evidence="2">Belongs to the protease inhibitor I16 (SSI) family.</text>
</comment>
<name>A0AAE3YTU4_9ACTN</name>
<evidence type="ECO:0000313" key="9">
    <source>
        <dbReference type="EMBL" id="MDR7277776.1"/>
    </source>
</evidence>
<comment type="caution">
    <text evidence="9">The sequence shown here is derived from an EMBL/GenBank/DDBJ whole genome shotgun (WGS) entry which is preliminary data.</text>
</comment>
<gene>
    <name evidence="9" type="ORF">J2S41_004554</name>
</gene>
<organism evidence="9 10">
    <name type="scientific">Catenuloplanes atrovinosus</name>
    <dbReference type="NCBI Taxonomy" id="137266"/>
    <lineage>
        <taxon>Bacteria</taxon>
        <taxon>Bacillati</taxon>
        <taxon>Actinomycetota</taxon>
        <taxon>Actinomycetes</taxon>
        <taxon>Micromonosporales</taxon>
        <taxon>Micromonosporaceae</taxon>
        <taxon>Catenuloplanes</taxon>
    </lineage>
</organism>
<evidence type="ECO:0000256" key="4">
    <source>
        <dbReference type="ARBA" id="ARBA00022690"/>
    </source>
</evidence>
<dbReference type="InterPro" id="IPR023549">
    <property type="entry name" value="Subtilisin_inhibitor"/>
</dbReference>
<keyword evidence="7" id="KW-0732">Signal</keyword>
<dbReference type="InterPro" id="IPR036819">
    <property type="entry name" value="Subtilisin_inhibitor-like_sf"/>
</dbReference>
<evidence type="ECO:0000256" key="5">
    <source>
        <dbReference type="ARBA" id="ARBA00022900"/>
    </source>
</evidence>
<evidence type="ECO:0000256" key="6">
    <source>
        <dbReference type="ARBA" id="ARBA00023157"/>
    </source>
</evidence>
<feature type="domain" description="Subtilisin inhibitor" evidence="8">
    <location>
        <begin position="45"/>
        <end position="130"/>
    </location>
</feature>
<keyword evidence="6" id="KW-1015">Disulfide bond</keyword>
<dbReference type="EMBL" id="JAVDYB010000001">
    <property type="protein sequence ID" value="MDR7277776.1"/>
    <property type="molecule type" value="Genomic_DNA"/>
</dbReference>
<keyword evidence="4" id="KW-0646">Protease inhibitor</keyword>
<dbReference type="AlphaFoldDB" id="A0AAE3YTU4"/>
<feature type="chain" id="PRO_5042109100" description="Subtilisin inhibitor domain-containing protein" evidence="7">
    <location>
        <begin position="26"/>
        <end position="147"/>
    </location>
</feature>
<evidence type="ECO:0000313" key="10">
    <source>
        <dbReference type="Proteomes" id="UP001183643"/>
    </source>
</evidence>
<dbReference type="InterPro" id="IPR020054">
    <property type="entry name" value="Prot_inh_SSI_I16_CS"/>
</dbReference>
<dbReference type="Pfam" id="PF00720">
    <property type="entry name" value="SSI"/>
    <property type="match status" value="1"/>
</dbReference>
<keyword evidence="3" id="KW-0964">Secreted</keyword>
<evidence type="ECO:0000259" key="8">
    <source>
        <dbReference type="Pfam" id="PF00720"/>
    </source>
</evidence>
<dbReference type="SUPFAM" id="SSF55399">
    <property type="entry name" value="Subtilisin inhibitor"/>
    <property type="match status" value="1"/>
</dbReference>
<protein>
    <recommendedName>
        <fullName evidence="8">Subtilisin inhibitor domain-containing protein</fullName>
    </recommendedName>
</protein>
<dbReference type="RefSeq" id="WP_310370272.1">
    <property type="nucleotide sequence ID" value="NZ_JAVDYB010000001.1"/>
</dbReference>
<evidence type="ECO:0000256" key="2">
    <source>
        <dbReference type="ARBA" id="ARBA00010472"/>
    </source>
</evidence>
<dbReference type="PROSITE" id="PS00999">
    <property type="entry name" value="SSI"/>
    <property type="match status" value="1"/>
</dbReference>
<evidence type="ECO:0000256" key="7">
    <source>
        <dbReference type="SAM" id="SignalP"/>
    </source>
</evidence>
<evidence type="ECO:0000256" key="1">
    <source>
        <dbReference type="ARBA" id="ARBA00004613"/>
    </source>
</evidence>
<feature type="signal peptide" evidence="7">
    <location>
        <begin position="1"/>
        <end position="25"/>
    </location>
</feature>
<keyword evidence="5" id="KW-0722">Serine protease inhibitor</keyword>
<dbReference type="GO" id="GO:0004867">
    <property type="term" value="F:serine-type endopeptidase inhibitor activity"/>
    <property type="evidence" value="ECO:0007669"/>
    <property type="project" value="UniProtKB-KW"/>
</dbReference>
<dbReference type="Proteomes" id="UP001183643">
    <property type="component" value="Unassembled WGS sequence"/>
</dbReference>